<feature type="region of interest" description="Disordered" evidence="7">
    <location>
        <begin position="87"/>
        <end position="125"/>
    </location>
</feature>
<dbReference type="PROSITE" id="PS00138">
    <property type="entry name" value="SUBTILASE_SER"/>
    <property type="match status" value="1"/>
</dbReference>
<dbReference type="AlphaFoldDB" id="A0A1G6QAD0"/>
<feature type="active site" description="Charge relay system" evidence="5 6">
    <location>
        <position position="384"/>
    </location>
</feature>
<evidence type="ECO:0000256" key="2">
    <source>
        <dbReference type="ARBA" id="ARBA00022670"/>
    </source>
</evidence>
<reference evidence="11" key="1">
    <citation type="submission" date="2016-10" db="EMBL/GenBank/DDBJ databases">
        <authorList>
            <person name="Varghese N."/>
            <person name="Submissions S."/>
        </authorList>
    </citation>
    <scope>NUCLEOTIDE SEQUENCE [LARGE SCALE GENOMIC DNA]</scope>
    <source>
        <strain evidence="11">IBRC-M 10403</strain>
    </source>
</reference>
<dbReference type="InterPro" id="IPR000209">
    <property type="entry name" value="Peptidase_S8/S53_dom"/>
</dbReference>
<evidence type="ECO:0000256" key="7">
    <source>
        <dbReference type="SAM" id="MobiDB-lite"/>
    </source>
</evidence>
<dbReference type="PANTHER" id="PTHR43806">
    <property type="entry name" value="PEPTIDASE S8"/>
    <property type="match status" value="1"/>
</dbReference>
<sequence>MSHRLRAIAVALTFGMSVAMTSPAAAGPARPAAGVRAYLVITAPDDTSGAQSAVSANGGSVFASYDAIGVVVAHSSAPDFAAKMRPTPGVQKVGASRTSDVPAEAANPAIPPAPQQSPSTEAEAPGQDMVQIGADKAWAISTGSADVLVGVLDNGVDDQHHELKANFDAAKSVSCAYGRVDARPGAWRPIGDHGTHVAGTIAAAKNGAGMIGVAPGVKIASVRVAEPGTQLLFPENTVCAFMHAAENGFDITNNSYWTDPWWANCPNDPDQAAILEAVTRAADYATGKGVLNVVAVGNENTDLDAKSTDTMSPDDSTPVQRPVTPDCRVVPGELDSSVAVASITSGDTKASYSNISTRIVVAAPGNAVYSTVAGGGYAQNSGTSMASPHVAGVAALLKSVDPAATPADLRARLGAQADDLPCGGDSRCKGTAAKNNFYGDGRVDALAAVQTQTG</sequence>
<dbReference type="PRINTS" id="PR00723">
    <property type="entry name" value="SUBTILISIN"/>
</dbReference>
<accession>A0A1G6QAD0</accession>
<feature type="active site" description="Charge relay system" evidence="5 6">
    <location>
        <position position="193"/>
    </location>
</feature>
<feature type="active site" description="Charge relay system" evidence="5 6">
    <location>
        <position position="153"/>
    </location>
</feature>
<dbReference type="Gene3D" id="3.40.50.200">
    <property type="entry name" value="Peptidase S8/S53 domain"/>
    <property type="match status" value="1"/>
</dbReference>
<evidence type="ECO:0000256" key="5">
    <source>
        <dbReference type="PIRSR" id="PIRSR615500-1"/>
    </source>
</evidence>
<keyword evidence="4 6" id="KW-0720">Serine protease</keyword>
<organism evidence="10 11">
    <name type="scientific">Actinokineospora iranica</name>
    <dbReference type="NCBI Taxonomy" id="1271860"/>
    <lineage>
        <taxon>Bacteria</taxon>
        <taxon>Bacillati</taxon>
        <taxon>Actinomycetota</taxon>
        <taxon>Actinomycetes</taxon>
        <taxon>Pseudonocardiales</taxon>
        <taxon>Pseudonocardiaceae</taxon>
        <taxon>Actinokineospora</taxon>
    </lineage>
</organism>
<proteinExistence type="inferred from homology"/>
<dbReference type="EMBL" id="FMZZ01000005">
    <property type="protein sequence ID" value="SDC88625.1"/>
    <property type="molecule type" value="Genomic_DNA"/>
</dbReference>
<feature type="region of interest" description="Disordered" evidence="7">
    <location>
        <begin position="304"/>
        <end position="325"/>
    </location>
</feature>
<dbReference type="InterPro" id="IPR036852">
    <property type="entry name" value="Peptidase_S8/S53_dom_sf"/>
</dbReference>
<dbReference type="InterPro" id="IPR015500">
    <property type="entry name" value="Peptidase_S8_subtilisin-rel"/>
</dbReference>
<gene>
    <name evidence="10" type="ORF">SAMN05216174_105148</name>
</gene>
<feature type="chain" id="PRO_5011523073" evidence="8">
    <location>
        <begin position="27"/>
        <end position="454"/>
    </location>
</feature>
<feature type="domain" description="Peptidase S8/S53" evidence="9">
    <location>
        <begin position="146"/>
        <end position="420"/>
    </location>
</feature>
<dbReference type="PROSITE" id="PS00137">
    <property type="entry name" value="SUBTILASE_HIS"/>
    <property type="match status" value="1"/>
</dbReference>
<dbReference type="RefSeq" id="WP_228771586.1">
    <property type="nucleotide sequence ID" value="NZ_FMZZ01000005.1"/>
</dbReference>
<dbReference type="Proteomes" id="UP000199501">
    <property type="component" value="Unassembled WGS sequence"/>
</dbReference>
<evidence type="ECO:0000256" key="6">
    <source>
        <dbReference type="PROSITE-ProRule" id="PRU01240"/>
    </source>
</evidence>
<feature type="signal peptide" evidence="8">
    <location>
        <begin position="1"/>
        <end position="26"/>
    </location>
</feature>
<dbReference type="PANTHER" id="PTHR43806:SF11">
    <property type="entry name" value="CEREVISIN-RELATED"/>
    <property type="match status" value="1"/>
</dbReference>
<dbReference type="Pfam" id="PF00082">
    <property type="entry name" value="Peptidase_S8"/>
    <property type="match status" value="1"/>
</dbReference>
<keyword evidence="3 6" id="KW-0378">Hydrolase</keyword>
<evidence type="ECO:0000256" key="4">
    <source>
        <dbReference type="ARBA" id="ARBA00022825"/>
    </source>
</evidence>
<protein>
    <submittedName>
        <fullName evidence="10">Subtilase family protein</fullName>
    </submittedName>
</protein>
<evidence type="ECO:0000313" key="10">
    <source>
        <dbReference type="EMBL" id="SDC88625.1"/>
    </source>
</evidence>
<name>A0A1G6QAD0_9PSEU</name>
<keyword evidence="11" id="KW-1185">Reference proteome</keyword>
<dbReference type="GO" id="GO:0004252">
    <property type="term" value="F:serine-type endopeptidase activity"/>
    <property type="evidence" value="ECO:0007669"/>
    <property type="project" value="UniProtKB-UniRule"/>
</dbReference>
<evidence type="ECO:0000256" key="3">
    <source>
        <dbReference type="ARBA" id="ARBA00022801"/>
    </source>
</evidence>
<dbReference type="InterPro" id="IPR023828">
    <property type="entry name" value="Peptidase_S8_Ser-AS"/>
</dbReference>
<evidence type="ECO:0000256" key="8">
    <source>
        <dbReference type="SAM" id="SignalP"/>
    </source>
</evidence>
<feature type="compositionally biased region" description="Polar residues" evidence="7">
    <location>
        <begin position="308"/>
        <end position="319"/>
    </location>
</feature>
<keyword evidence="8" id="KW-0732">Signal</keyword>
<dbReference type="SUPFAM" id="SSF52743">
    <property type="entry name" value="Subtilisin-like"/>
    <property type="match status" value="1"/>
</dbReference>
<dbReference type="InterPro" id="IPR050131">
    <property type="entry name" value="Peptidase_S8_subtilisin-like"/>
</dbReference>
<dbReference type="GO" id="GO:0006508">
    <property type="term" value="P:proteolysis"/>
    <property type="evidence" value="ECO:0007669"/>
    <property type="project" value="UniProtKB-KW"/>
</dbReference>
<comment type="similarity">
    <text evidence="1 6">Belongs to the peptidase S8 family.</text>
</comment>
<evidence type="ECO:0000313" key="11">
    <source>
        <dbReference type="Proteomes" id="UP000199501"/>
    </source>
</evidence>
<dbReference type="PROSITE" id="PS51892">
    <property type="entry name" value="SUBTILASE"/>
    <property type="match status" value="1"/>
</dbReference>
<evidence type="ECO:0000256" key="1">
    <source>
        <dbReference type="ARBA" id="ARBA00011073"/>
    </source>
</evidence>
<evidence type="ECO:0000259" key="9">
    <source>
        <dbReference type="Pfam" id="PF00082"/>
    </source>
</evidence>
<dbReference type="STRING" id="1271860.SAMN05216174_105148"/>
<dbReference type="InterPro" id="IPR022398">
    <property type="entry name" value="Peptidase_S8_His-AS"/>
</dbReference>
<keyword evidence="2 6" id="KW-0645">Protease</keyword>